<evidence type="ECO:0000313" key="10">
    <source>
        <dbReference type="EMBL" id="VFD53944.1"/>
    </source>
</evidence>
<dbReference type="Proteomes" id="UP000879542">
    <property type="component" value="Unassembled WGS sequence"/>
</dbReference>
<evidence type="ECO:0000313" key="14">
    <source>
        <dbReference type="Proteomes" id="UP000372533"/>
    </source>
</evidence>
<dbReference type="Proteomes" id="UP000189137">
    <property type="component" value="Unassembled WGS sequence"/>
</dbReference>
<dbReference type="RefSeq" id="WP_003416261.1">
    <property type="nucleotide sequence ID" value="NZ_AP025558.1"/>
</dbReference>
<evidence type="ECO:0000313" key="11">
    <source>
        <dbReference type="EMBL" id="VHY03352.1"/>
    </source>
</evidence>
<dbReference type="Proteomes" id="UP000878956">
    <property type="component" value="Unassembled WGS sequence"/>
</dbReference>
<dbReference type="KEGG" id="pdf:CD630DERM_25790"/>
<dbReference type="EMBL" id="DAEQIJ010000003">
    <property type="protein sequence ID" value="HBH2619083.1"/>
    <property type="molecule type" value="Genomic_DNA"/>
</dbReference>
<dbReference type="InterPro" id="IPR001932">
    <property type="entry name" value="PPM-type_phosphatase-like_dom"/>
</dbReference>
<dbReference type="OMA" id="ISRDHSY"/>
<dbReference type="EMBL" id="LK932407">
    <property type="protein sequence ID" value="CDS88485.1"/>
    <property type="molecule type" value="Genomic_DNA"/>
</dbReference>
<evidence type="ECO:0000313" key="13">
    <source>
        <dbReference type="Proteomes" id="UP000346772"/>
    </source>
</evidence>
<gene>
    <name evidence="3" type="primary">ptc</name>
    <name evidence="9" type="synonym">stp_1</name>
    <name evidence="10" type="synonym">stp_2</name>
    <name evidence="8" type="synonym">stp_3</name>
    <name evidence="4" type="ORF">BN1095_620085</name>
    <name evidence="2" type="ORF">BN1096_520118</name>
    <name evidence="3" type="ORF">BN1097_680066</name>
    <name evidence="5" type="ORF">KRM00_003082</name>
    <name evidence="6" type="ORF">KRM00_004295</name>
    <name evidence="7" type="ORF">KRQ00_000815</name>
    <name evidence="11" type="ORF">SAMEA1402366_01483</name>
    <name evidence="9" type="ORF">SAMEA1402399_00152</name>
    <name evidence="10" type="ORF">SAMEA1710456_01422</name>
    <name evidence="8" type="ORF">SAMEA3375112_01789</name>
</gene>
<evidence type="ECO:0000313" key="4">
    <source>
        <dbReference type="EMBL" id="CDT64955.1"/>
    </source>
</evidence>
<name>A0A031WAF9_CLODI</name>
<reference evidence="5" key="3">
    <citation type="journal article" date="2018" name="Genome Biol.">
        <title>SKESA: strategic k-mer extension for scrupulous assemblies.</title>
        <authorList>
            <person name="Souvorov A."/>
            <person name="Agarwala R."/>
            <person name="Lipman D.J."/>
        </authorList>
    </citation>
    <scope>NUCLEOTIDE SEQUENCE</scope>
    <source>
        <strain evidence="7">Clostridioides</strain>
        <strain evidence="5">HN1000</strain>
    </source>
</reference>
<evidence type="ECO:0000313" key="5">
    <source>
        <dbReference type="EMBL" id="HBH1543553.1"/>
    </source>
</evidence>
<sequence length="250" mass="28157">MVYSCASHIGKIRKNNEDYCEGEVIDTEHGPIGIFAIADGMGGHKKGEVASKLAVENIIDFLKENLLQHDNVKIDYIDDILKQAYNNVNSIVHKKSMEDIEFEGMGTTLVTAIVYNNVLYVANVGDSRCYLLTDEKFDKITIDHSVVEELMMAHVITEEEARRHPQRNRITRAIGTDDMVVVDIFKKEIKKSDIILLATDGLTGFIDDEDIRDLILDYEYERTSNISEELISMANDVSGKDNVSVIVIKV</sequence>
<dbReference type="EMBL" id="LK932505">
    <property type="protein sequence ID" value="CDS85151.1"/>
    <property type="molecule type" value="Genomic_DNA"/>
</dbReference>
<evidence type="ECO:0000313" key="2">
    <source>
        <dbReference type="EMBL" id="CDS85151.1"/>
    </source>
</evidence>
<dbReference type="GO" id="GO:0004722">
    <property type="term" value="F:protein serine/threonine phosphatase activity"/>
    <property type="evidence" value="ECO:0007669"/>
    <property type="project" value="UniProtKB-EC"/>
</dbReference>
<dbReference type="CDD" id="cd00143">
    <property type="entry name" value="PP2Cc"/>
    <property type="match status" value="1"/>
</dbReference>
<dbReference type="SMART" id="SM00331">
    <property type="entry name" value="PP2C_SIG"/>
    <property type="match status" value="1"/>
</dbReference>
<dbReference type="EC" id="3.1.3.16" evidence="8 9"/>
<evidence type="ECO:0000313" key="12">
    <source>
        <dbReference type="Proteomes" id="UP000189137"/>
    </source>
</evidence>
<dbReference type="Pfam" id="PF13672">
    <property type="entry name" value="PP2C_2"/>
    <property type="match status" value="1"/>
</dbReference>
<proteinExistence type="predicted"/>
<reference evidence="8 12" key="2">
    <citation type="submission" date="2017-02" db="EMBL/GenBank/DDBJ databases">
        <authorList>
            <consortium name="Pathogen Informatics"/>
        </authorList>
    </citation>
    <scope>NUCLEOTIDE SEQUENCE [LARGE SCALE GENOMIC DNA]</scope>
    <source>
        <strain evidence="10 13">078GUE027</strain>
        <strain evidence="9">Clo34</strain>
        <strain evidence="15">clo34</strain>
        <strain evidence="14">tl291</strain>
        <strain evidence="11">Tl291</strain>
        <strain evidence="8 12">VRECD0157</strain>
    </source>
</reference>
<dbReference type="NCBIfam" id="NF033484">
    <property type="entry name" value="Stp1_PP2C_phos"/>
    <property type="match status" value="1"/>
</dbReference>
<dbReference type="PROSITE" id="PS51746">
    <property type="entry name" value="PPM_2"/>
    <property type="match status" value="1"/>
</dbReference>
<dbReference type="Proteomes" id="UP000411588">
    <property type="component" value="Unassembled WGS sequence"/>
</dbReference>
<dbReference type="InterPro" id="IPR036457">
    <property type="entry name" value="PPM-type-like_dom_sf"/>
</dbReference>
<dbReference type="SMART" id="SM00332">
    <property type="entry name" value="PP2Cc"/>
    <property type="match status" value="1"/>
</dbReference>
<dbReference type="EMBL" id="CAADAT010000006">
    <property type="protein sequence ID" value="VFD53944.1"/>
    <property type="molecule type" value="Genomic_DNA"/>
</dbReference>
<evidence type="ECO:0000313" key="7">
    <source>
        <dbReference type="EMBL" id="HBH2619083.1"/>
    </source>
</evidence>
<dbReference type="Proteomes" id="UP000346772">
    <property type="component" value="Unassembled WGS sequence"/>
</dbReference>
<protein>
    <submittedName>
        <fullName evidence="4 9">Phosphatase, 2C family</fullName>
        <ecNumber evidence="8 9">3.1.3.16</ecNumber>
    </submittedName>
    <submittedName>
        <fullName evidence="3">Protein serine/threonine phosphatase</fullName>
    </submittedName>
    <submittedName>
        <fullName evidence="8">Serine/threonine phosphatase stp</fullName>
    </submittedName>
    <submittedName>
        <fullName evidence="5">Stp1/IreP family PP2C-type Ser/Thr phosphatase</fullName>
    </submittedName>
</protein>
<dbReference type="EMBL" id="LK933316">
    <property type="protein sequence ID" value="CDT64955.1"/>
    <property type="molecule type" value="Genomic_DNA"/>
</dbReference>
<dbReference type="EMBL" id="DAEPXK010000041">
    <property type="protein sequence ID" value="HBH1543553.1"/>
    <property type="molecule type" value="Genomic_DNA"/>
</dbReference>
<dbReference type="GeneID" id="66354979"/>
<dbReference type="EMBL" id="CAAJVP010000005">
    <property type="protein sequence ID" value="VHY03352.1"/>
    <property type="molecule type" value="Genomic_DNA"/>
</dbReference>
<dbReference type="InterPro" id="IPR015655">
    <property type="entry name" value="PP2C"/>
</dbReference>
<accession>A0A031WAF9</accession>
<reference evidence="4" key="1">
    <citation type="submission" date="2014-07" db="EMBL/GenBank/DDBJ databases">
        <authorList>
            <person name="Monot Marc"/>
        </authorList>
    </citation>
    <scope>NUCLEOTIDE SEQUENCE</scope>
    <source>
        <strain evidence="4">7032989</strain>
        <strain evidence="3">7032994</strain>
    </source>
</reference>
<dbReference type="EMBL" id="DAEPXK010000140">
    <property type="protein sequence ID" value="HBH1544692.1"/>
    <property type="molecule type" value="Genomic_DNA"/>
</dbReference>
<evidence type="ECO:0000313" key="6">
    <source>
        <dbReference type="EMBL" id="HBH1544692.1"/>
    </source>
</evidence>
<organism evidence="4">
    <name type="scientific">Clostridioides difficile</name>
    <name type="common">Peptoclostridium difficile</name>
    <dbReference type="NCBI Taxonomy" id="1496"/>
    <lineage>
        <taxon>Bacteria</taxon>
        <taxon>Bacillati</taxon>
        <taxon>Bacillota</taxon>
        <taxon>Clostridia</taxon>
        <taxon>Peptostreptococcales</taxon>
        <taxon>Peptostreptococcaceae</taxon>
        <taxon>Clostridioides</taxon>
    </lineage>
</organism>
<dbReference type="EMBL" id="CAADAN010000001">
    <property type="protein sequence ID" value="VFD29118.1"/>
    <property type="molecule type" value="Genomic_DNA"/>
</dbReference>
<dbReference type="Proteomes" id="UP000372533">
    <property type="component" value="Unassembled WGS sequence"/>
</dbReference>
<keyword evidence="8" id="KW-0378">Hydrolase</keyword>
<evidence type="ECO:0000259" key="1">
    <source>
        <dbReference type="PROSITE" id="PS51746"/>
    </source>
</evidence>
<evidence type="ECO:0000313" key="9">
    <source>
        <dbReference type="EMBL" id="VFD29118.1"/>
    </source>
</evidence>
<feature type="domain" description="PPM-type phosphatase" evidence="1">
    <location>
        <begin position="2"/>
        <end position="250"/>
    </location>
</feature>
<dbReference type="PANTHER" id="PTHR47992">
    <property type="entry name" value="PROTEIN PHOSPHATASE"/>
    <property type="match status" value="1"/>
</dbReference>
<evidence type="ECO:0000313" key="3">
    <source>
        <dbReference type="EMBL" id="CDS88485.1"/>
    </source>
</evidence>
<reference evidence="5" key="4">
    <citation type="submission" date="2021-06" db="EMBL/GenBank/DDBJ databases">
        <authorList>
            <consortium name="NCBI Pathogen Detection Project"/>
        </authorList>
    </citation>
    <scope>NUCLEOTIDE SEQUENCE</scope>
    <source>
        <strain evidence="7">Clostridioides</strain>
        <strain evidence="5">HN1000</strain>
    </source>
</reference>
<evidence type="ECO:0000313" key="15">
    <source>
        <dbReference type="Proteomes" id="UP000411588"/>
    </source>
</evidence>
<dbReference type="PATRIC" id="fig|1496.1371.peg.2694"/>
<dbReference type="Gene3D" id="3.60.40.10">
    <property type="entry name" value="PPM-type phosphatase domain"/>
    <property type="match status" value="1"/>
</dbReference>
<dbReference type="AlphaFoldDB" id="A0A031WAF9"/>
<dbReference type="SUPFAM" id="SSF81606">
    <property type="entry name" value="PP2C-like"/>
    <property type="match status" value="1"/>
</dbReference>
<dbReference type="EMBL" id="FUPS01000005">
    <property type="protein sequence ID" value="SJS31414.1"/>
    <property type="molecule type" value="Genomic_DNA"/>
</dbReference>
<evidence type="ECO:0000313" key="8">
    <source>
        <dbReference type="EMBL" id="SJS31414.1"/>
    </source>
</evidence>